<feature type="region of interest" description="Disordered" evidence="1">
    <location>
        <begin position="56"/>
        <end position="92"/>
    </location>
</feature>
<evidence type="ECO:0000256" key="1">
    <source>
        <dbReference type="SAM" id="MobiDB-lite"/>
    </source>
</evidence>
<proteinExistence type="predicted"/>
<reference evidence="2" key="1">
    <citation type="submission" date="2023-04" db="EMBL/GenBank/DDBJ databases">
        <title>Phytophthora fragariaefolia NBRC 109709.</title>
        <authorList>
            <person name="Ichikawa N."/>
            <person name="Sato H."/>
            <person name="Tonouchi N."/>
        </authorList>
    </citation>
    <scope>NUCLEOTIDE SEQUENCE</scope>
    <source>
        <strain evidence="2">NBRC 109709</strain>
    </source>
</reference>
<comment type="caution">
    <text evidence="2">The sequence shown here is derived from an EMBL/GenBank/DDBJ whole genome shotgun (WGS) entry which is preliminary data.</text>
</comment>
<protein>
    <submittedName>
        <fullName evidence="2">Unnamed protein product</fullName>
    </submittedName>
</protein>
<organism evidence="2 3">
    <name type="scientific">Phytophthora fragariaefolia</name>
    <dbReference type="NCBI Taxonomy" id="1490495"/>
    <lineage>
        <taxon>Eukaryota</taxon>
        <taxon>Sar</taxon>
        <taxon>Stramenopiles</taxon>
        <taxon>Oomycota</taxon>
        <taxon>Peronosporomycetes</taxon>
        <taxon>Peronosporales</taxon>
        <taxon>Peronosporaceae</taxon>
        <taxon>Phytophthora</taxon>
    </lineage>
</organism>
<dbReference type="OrthoDB" id="126120at2759"/>
<evidence type="ECO:0000313" key="2">
    <source>
        <dbReference type="EMBL" id="GMF39936.1"/>
    </source>
</evidence>
<sequence length="92" mass="10528">MSSDTPGEVECRALPNDKPVRHDLRHVYDGAQLYKSIRQYVPAELQSDTLYAAPSLEQEQNAKAIKKRRRERQKEDAETNIEDKTPSNQSDA</sequence>
<name>A0A9W6XK06_9STRA</name>
<gene>
    <name evidence="2" type="ORF">Pfra01_001206400</name>
</gene>
<evidence type="ECO:0000313" key="3">
    <source>
        <dbReference type="Proteomes" id="UP001165121"/>
    </source>
</evidence>
<dbReference type="Proteomes" id="UP001165121">
    <property type="component" value="Unassembled WGS sequence"/>
</dbReference>
<feature type="compositionally biased region" description="Basic and acidic residues" evidence="1">
    <location>
        <begin position="72"/>
        <end position="85"/>
    </location>
</feature>
<keyword evidence="3" id="KW-1185">Reference proteome</keyword>
<dbReference type="EMBL" id="BSXT01001201">
    <property type="protein sequence ID" value="GMF39936.1"/>
    <property type="molecule type" value="Genomic_DNA"/>
</dbReference>
<accession>A0A9W6XK06</accession>
<dbReference type="AlphaFoldDB" id="A0A9W6XK06"/>